<name>A0ABZ0RMG0_9BACT</name>
<protein>
    <submittedName>
        <fullName evidence="1">Uncharacterized protein</fullName>
    </submittedName>
</protein>
<dbReference type="RefSeq" id="WP_319833445.1">
    <property type="nucleotide sequence ID" value="NZ_CP138858.1"/>
</dbReference>
<proteinExistence type="predicted"/>
<accession>A0ABZ0RMG0</accession>
<evidence type="ECO:0000313" key="1">
    <source>
        <dbReference type="EMBL" id="WPJ96586.1"/>
    </source>
</evidence>
<keyword evidence="2" id="KW-1185">Reference proteome</keyword>
<reference evidence="1 2" key="1">
    <citation type="submission" date="2023-11" db="EMBL/GenBank/DDBJ databases">
        <title>Coraliomargarita sp. nov., isolated from marine algae.</title>
        <authorList>
            <person name="Lee J.K."/>
            <person name="Baek J.H."/>
            <person name="Kim J.M."/>
            <person name="Choi D.G."/>
            <person name="Jeon C.O."/>
        </authorList>
    </citation>
    <scope>NUCLEOTIDE SEQUENCE [LARGE SCALE GENOMIC DNA]</scope>
    <source>
        <strain evidence="1 2">J2-16</strain>
    </source>
</reference>
<sequence length="110" mass="12924">MNDTESKHLSKTHQCPNFPAQGVSLYLDDCSTLFREFPTWRLEIQREATQADLETNHHLEEIGEALWTTMLEVSHCPYCGLELPQHWDQRPEDLGRSVHFDESGWHCRKM</sequence>
<evidence type="ECO:0000313" key="2">
    <source>
        <dbReference type="Proteomes" id="UP001324993"/>
    </source>
</evidence>
<gene>
    <name evidence="1" type="ORF">SH580_02570</name>
</gene>
<dbReference type="EMBL" id="CP138858">
    <property type="protein sequence ID" value="WPJ96586.1"/>
    <property type="molecule type" value="Genomic_DNA"/>
</dbReference>
<organism evidence="1 2">
    <name type="scientific">Coraliomargarita algicola</name>
    <dbReference type="NCBI Taxonomy" id="3092156"/>
    <lineage>
        <taxon>Bacteria</taxon>
        <taxon>Pseudomonadati</taxon>
        <taxon>Verrucomicrobiota</taxon>
        <taxon>Opitutia</taxon>
        <taxon>Puniceicoccales</taxon>
        <taxon>Coraliomargaritaceae</taxon>
        <taxon>Coraliomargarita</taxon>
    </lineage>
</organism>
<dbReference type="Proteomes" id="UP001324993">
    <property type="component" value="Chromosome"/>
</dbReference>